<name>A0A1Z1WFC2_9ACTN</name>
<dbReference type="EMBL" id="CP021748">
    <property type="protein sequence ID" value="ARX85078.1"/>
    <property type="molecule type" value="Genomic_DNA"/>
</dbReference>
<evidence type="ECO:0000313" key="1">
    <source>
        <dbReference type="EMBL" id="ARX85078.1"/>
    </source>
</evidence>
<evidence type="ECO:0000313" key="2">
    <source>
        <dbReference type="Proteomes" id="UP000195880"/>
    </source>
</evidence>
<accession>A0A1Z1WFC2</accession>
<reference evidence="1 2" key="1">
    <citation type="submission" date="2017-05" db="EMBL/GenBank/DDBJ databases">
        <title>Streptomyces alboflavus Genome sequencing and assembly.</title>
        <authorList>
            <person name="Wang Y."/>
            <person name="Du B."/>
            <person name="Ding Y."/>
            <person name="Liu H."/>
            <person name="Hou Q."/>
            <person name="Liu K."/>
            <person name="Wang C."/>
            <person name="Yao L."/>
        </authorList>
    </citation>
    <scope>NUCLEOTIDE SEQUENCE [LARGE SCALE GENOMIC DNA]</scope>
    <source>
        <strain evidence="1 2">MDJK44</strain>
    </source>
</reference>
<gene>
    <name evidence="1" type="ORF">SMD44_04536</name>
</gene>
<dbReference type="OrthoDB" id="4336815at2"/>
<dbReference type="RefSeq" id="WP_087885074.1">
    <property type="nucleotide sequence ID" value="NZ_CP021748.1"/>
</dbReference>
<sequence length="199" mass="22073">MNTDHVYDLVHNRNCQEAKRWYEDAEAERWSQNPAGWKLIGGLIGACFAVAGQESQWRTVTDAYAAIRNQPNGDCKYVAGRRTLEQLAEFRIAHPKGKVRVRPASRSVQACPPGIKGMTPETAAPEESVYVHGTWPSEVTIHLDGQPVPVVPAENFPLCCHNTNVKFKVPKDTPDGQVRVTLRTRTITLDAGLLTISRS</sequence>
<dbReference type="KEGG" id="salf:SMD44_04536"/>
<proteinExistence type="predicted"/>
<dbReference type="Proteomes" id="UP000195880">
    <property type="component" value="Chromosome"/>
</dbReference>
<protein>
    <submittedName>
        <fullName evidence="1">Uncharacterized protein</fullName>
    </submittedName>
</protein>
<organism evidence="1 2">
    <name type="scientific">Streptomyces alboflavus</name>
    <dbReference type="NCBI Taxonomy" id="67267"/>
    <lineage>
        <taxon>Bacteria</taxon>
        <taxon>Bacillati</taxon>
        <taxon>Actinomycetota</taxon>
        <taxon>Actinomycetes</taxon>
        <taxon>Kitasatosporales</taxon>
        <taxon>Streptomycetaceae</taxon>
        <taxon>Streptomyces</taxon>
    </lineage>
</organism>
<dbReference type="AlphaFoldDB" id="A0A1Z1WFC2"/>
<keyword evidence="2" id="KW-1185">Reference proteome</keyword>